<accession>A0AAV7I852</accession>
<name>A0AAV7I852_COTGL</name>
<reference evidence="2 3" key="1">
    <citation type="journal article" date="2021" name="J. Hered.">
        <title>A chromosome-level genome assembly of the parasitoid wasp, Cotesia glomerata (Hymenoptera: Braconidae).</title>
        <authorList>
            <person name="Pinto B.J."/>
            <person name="Weis J.J."/>
            <person name="Gamble T."/>
            <person name="Ode P.J."/>
            <person name="Paul R."/>
            <person name="Zaspel J.M."/>
        </authorList>
    </citation>
    <scope>NUCLEOTIDE SEQUENCE [LARGE SCALE GENOMIC DNA]</scope>
    <source>
        <strain evidence="2">CgM1</strain>
    </source>
</reference>
<comment type="caution">
    <text evidence="2">The sequence shown here is derived from an EMBL/GenBank/DDBJ whole genome shotgun (WGS) entry which is preliminary data.</text>
</comment>
<gene>
    <name evidence="2" type="ORF">KQX54_008732</name>
</gene>
<evidence type="ECO:0000313" key="3">
    <source>
        <dbReference type="Proteomes" id="UP000826195"/>
    </source>
</evidence>
<dbReference type="AlphaFoldDB" id="A0AAV7I852"/>
<dbReference type="EMBL" id="JAHXZJ010002237">
    <property type="protein sequence ID" value="KAH0546345.1"/>
    <property type="molecule type" value="Genomic_DNA"/>
</dbReference>
<dbReference type="Proteomes" id="UP000826195">
    <property type="component" value="Unassembled WGS sequence"/>
</dbReference>
<feature type="region of interest" description="Disordered" evidence="1">
    <location>
        <begin position="79"/>
        <end position="102"/>
    </location>
</feature>
<proteinExistence type="predicted"/>
<evidence type="ECO:0000256" key="1">
    <source>
        <dbReference type="SAM" id="MobiDB-lite"/>
    </source>
</evidence>
<keyword evidence="3" id="KW-1185">Reference proteome</keyword>
<evidence type="ECO:0000313" key="2">
    <source>
        <dbReference type="EMBL" id="KAH0546345.1"/>
    </source>
</evidence>
<protein>
    <submittedName>
        <fullName evidence="2">Uncharacterized protein</fullName>
    </submittedName>
</protein>
<organism evidence="2 3">
    <name type="scientific">Cotesia glomerata</name>
    <name type="common">Lepidopteran parasitic wasp</name>
    <name type="synonym">Apanteles glomeratus</name>
    <dbReference type="NCBI Taxonomy" id="32391"/>
    <lineage>
        <taxon>Eukaryota</taxon>
        <taxon>Metazoa</taxon>
        <taxon>Ecdysozoa</taxon>
        <taxon>Arthropoda</taxon>
        <taxon>Hexapoda</taxon>
        <taxon>Insecta</taxon>
        <taxon>Pterygota</taxon>
        <taxon>Neoptera</taxon>
        <taxon>Endopterygota</taxon>
        <taxon>Hymenoptera</taxon>
        <taxon>Apocrita</taxon>
        <taxon>Ichneumonoidea</taxon>
        <taxon>Braconidae</taxon>
        <taxon>Microgastrinae</taxon>
        <taxon>Cotesia</taxon>
    </lineage>
</organism>
<sequence>MAQRYNFSVSTTRLKPPYCHSAKFPRDMSIEECFSRTVKLIGPRPIQEAGCFEKNQLIFRTRWNIDRLKGVLERLKSRLKEMNPGKQEAPSPRRNPACPKETKGVKKNRRLFTALCYSFSHFCEVKEVTDVV</sequence>